<evidence type="ECO:0000259" key="2">
    <source>
        <dbReference type="Pfam" id="PF11822"/>
    </source>
</evidence>
<feature type="domain" description="SANT and BTB" evidence="2">
    <location>
        <begin position="28"/>
        <end position="170"/>
    </location>
</feature>
<gene>
    <name evidence="3" type="ORF">TVY486_1109820</name>
</gene>
<organism evidence="3">
    <name type="scientific">Trypanosoma vivax (strain Y486)</name>
    <dbReference type="NCBI Taxonomy" id="1055687"/>
    <lineage>
        <taxon>Eukaryota</taxon>
        <taxon>Discoba</taxon>
        <taxon>Euglenozoa</taxon>
        <taxon>Kinetoplastea</taxon>
        <taxon>Metakinetoplastina</taxon>
        <taxon>Trypanosomatida</taxon>
        <taxon>Trypanosomatidae</taxon>
        <taxon>Trypanosoma</taxon>
        <taxon>Duttonella</taxon>
    </lineage>
</organism>
<evidence type="ECO:0000313" key="3">
    <source>
        <dbReference type="EMBL" id="CCC53498.1"/>
    </source>
</evidence>
<sequence length="612" mass="67996">MRGRSEGSAAVSDGGAGVTFDPALHRTVELSVYDKQLDELRIFTCDMQLLESTMAYFSPIVRRHLEEEEREARRKGRADEAQSDLLPGGGSSAAPHAGKEKNQAERASSKHKQKECNGVIPLYVNCDLSIFSWLMAYISGKHPSFTPENAVSLLLSSSFLQMTQLAEMALVYIKDNLVEVMLSGVNMESLTGEHLARLASLLTEGDVARAFLKLFDWRAEELHNRRFLTTLLRHMLFVRFGERTASSLRWCSLCGILLDLQELQRVERRCRNVKQTMCPRLTKNSIGVHGELLNTHVASSQPAELAFPTLSWSDRMVEAWAWRVVGSLYFFACRHCGEYVLLANTVIHRCPGGKANFVRVDGSKNEDADALLTWFYFARDLYPDGLLPMYSPREDVPREPLLVLSPSGEWMCEEEEETAVPGLWTTYPGCVEVSVSSRGVVNVDDQNGFERWLMEELQQVMEGFEQCSQTPVDRDGGCGSVQCGAVHTMPPSPSAPATSYGVTRTVSARGADCARGRPPLRSRCSMDLRLKAFGREADTTVKSKDAQPCSATQRRTKAEPPVKAQSQDGRGSSTVNPAHNRELSPYQASNIGMNNFASTLSARPRGTPRPMR</sequence>
<name>G0UCE6_TRYVY</name>
<evidence type="ECO:0000256" key="1">
    <source>
        <dbReference type="SAM" id="MobiDB-lite"/>
    </source>
</evidence>
<dbReference type="PANTHER" id="PTHR20946:SF0">
    <property type="entry name" value="SANT AND BTB DOMAIN REGULATOR OF CLASS SWITCH RECOMBINATION"/>
    <property type="match status" value="1"/>
</dbReference>
<feature type="compositionally biased region" description="Polar residues" evidence="1">
    <location>
        <begin position="586"/>
        <end position="601"/>
    </location>
</feature>
<dbReference type="PANTHER" id="PTHR20946">
    <property type="entry name" value="SANT AND BTB DOMAIN REGULATOR OF CLASS SWITCH RECOMBINATION"/>
    <property type="match status" value="1"/>
</dbReference>
<feature type="region of interest" description="Disordered" evidence="1">
    <location>
        <begin position="539"/>
        <end position="612"/>
    </location>
</feature>
<feature type="compositionally biased region" description="Basic and acidic residues" evidence="1">
    <location>
        <begin position="68"/>
        <end position="80"/>
    </location>
</feature>
<dbReference type="AlphaFoldDB" id="G0UCE6"/>
<feature type="compositionally biased region" description="Basic and acidic residues" evidence="1">
    <location>
        <begin position="97"/>
        <end position="108"/>
    </location>
</feature>
<dbReference type="EMBL" id="HE573027">
    <property type="protein sequence ID" value="CCC53498.1"/>
    <property type="molecule type" value="Genomic_DNA"/>
</dbReference>
<accession>G0UCE6</accession>
<dbReference type="Pfam" id="PF11822">
    <property type="entry name" value="BTB_SANBR"/>
    <property type="match status" value="1"/>
</dbReference>
<dbReference type="InterPro" id="IPR021777">
    <property type="entry name" value="SANBR_BTB"/>
</dbReference>
<dbReference type="InterPro" id="IPR045902">
    <property type="entry name" value="SANBR-like"/>
</dbReference>
<proteinExistence type="predicted"/>
<feature type="region of interest" description="Disordered" evidence="1">
    <location>
        <begin position="68"/>
        <end position="112"/>
    </location>
</feature>
<dbReference type="VEuPathDB" id="TriTrypDB:TvY486_1109820"/>
<protein>
    <recommendedName>
        <fullName evidence="2">SANT and BTB domain-containing protein</fullName>
    </recommendedName>
</protein>
<feature type="compositionally biased region" description="Polar residues" evidence="1">
    <location>
        <begin position="564"/>
        <end position="577"/>
    </location>
</feature>
<reference evidence="3" key="1">
    <citation type="journal article" date="2012" name="Proc. Natl. Acad. Sci. U.S.A.">
        <title>Antigenic diversity is generated by distinct evolutionary mechanisms in African trypanosome species.</title>
        <authorList>
            <person name="Jackson A.P."/>
            <person name="Berry A."/>
            <person name="Aslett M."/>
            <person name="Allison H.C."/>
            <person name="Burton P."/>
            <person name="Vavrova-Anderson J."/>
            <person name="Brown R."/>
            <person name="Browne H."/>
            <person name="Corton N."/>
            <person name="Hauser H."/>
            <person name="Gamble J."/>
            <person name="Gilderthorp R."/>
            <person name="Marcello L."/>
            <person name="McQuillan J."/>
            <person name="Otto T.D."/>
            <person name="Quail M.A."/>
            <person name="Sanders M.J."/>
            <person name="van Tonder A."/>
            <person name="Ginger M.L."/>
            <person name="Field M.C."/>
            <person name="Barry J.D."/>
            <person name="Hertz-Fowler C."/>
            <person name="Berriman M."/>
        </authorList>
    </citation>
    <scope>NUCLEOTIDE SEQUENCE</scope>
    <source>
        <strain evidence="3">Y486</strain>
    </source>
</reference>